<dbReference type="AlphaFoldDB" id="A0A2Y9B9A3"/>
<accession>A0A2Y9B9A3</accession>
<dbReference type="PANTHER" id="PTHR34075:SF5">
    <property type="entry name" value="BLR3430 PROTEIN"/>
    <property type="match status" value="1"/>
</dbReference>
<evidence type="ECO:0000313" key="3">
    <source>
        <dbReference type="Proteomes" id="UP000245845"/>
    </source>
</evidence>
<keyword evidence="3" id="KW-1185">Reference proteome</keyword>
<dbReference type="Proteomes" id="UP000245845">
    <property type="component" value="Unassembled WGS sequence"/>
</dbReference>
<proteinExistence type="predicted"/>
<dbReference type="PANTHER" id="PTHR34075">
    <property type="entry name" value="BLR3430 PROTEIN"/>
    <property type="match status" value="1"/>
</dbReference>
<dbReference type="RefSeq" id="WP_109729684.1">
    <property type="nucleotide sequence ID" value="NZ_BAAACK010000007.1"/>
</dbReference>
<protein>
    <submittedName>
        <fullName evidence="2">Putative OB-fold protein</fullName>
    </submittedName>
</protein>
<feature type="domain" description="ChsH2 rubredoxin-like zinc ribbon" evidence="1">
    <location>
        <begin position="13"/>
        <end position="43"/>
    </location>
</feature>
<dbReference type="InterPro" id="IPR022002">
    <property type="entry name" value="ChsH2_Znr"/>
</dbReference>
<gene>
    <name evidence="2" type="ORF">A8806_101634</name>
</gene>
<dbReference type="InterPro" id="IPR012340">
    <property type="entry name" value="NA-bd_OB-fold"/>
</dbReference>
<dbReference type="OrthoDB" id="9785144at2"/>
<organism evidence="2 3">
    <name type="scientific">Faecalicatena orotica</name>
    <dbReference type="NCBI Taxonomy" id="1544"/>
    <lineage>
        <taxon>Bacteria</taxon>
        <taxon>Bacillati</taxon>
        <taxon>Bacillota</taxon>
        <taxon>Clostridia</taxon>
        <taxon>Lachnospirales</taxon>
        <taxon>Lachnospiraceae</taxon>
        <taxon>Faecalicatena</taxon>
    </lineage>
</organism>
<dbReference type="InterPro" id="IPR052513">
    <property type="entry name" value="Thioester_dehydratase-like"/>
</dbReference>
<dbReference type="SUPFAM" id="SSF50249">
    <property type="entry name" value="Nucleic acid-binding proteins"/>
    <property type="match status" value="1"/>
</dbReference>
<dbReference type="EMBL" id="QGDL01000001">
    <property type="protein sequence ID" value="PWJ32346.1"/>
    <property type="molecule type" value="Genomic_DNA"/>
</dbReference>
<evidence type="ECO:0000313" key="2">
    <source>
        <dbReference type="EMBL" id="PWJ32346.1"/>
    </source>
</evidence>
<comment type="caution">
    <text evidence="2">The sequence shown here is derived from an EMBL/GenBank/DDBJ whole genome shotgun (WGS) entry which is preliminary data.</text>
</comment>
<reference evidence="2 3" key="1">
    <citation type="submission" date="2018-05" db="EMBL/GenBank/DDBJ databases">
        <title>The Hungate 1000. A catalogue of reference genomes from the rumen microbiome.</title>
        <authorList>
            <person name="Kelly W."/>
        </authorList>
    </citation>
    <scope>NUCLEOTIDE SEQUENCE [LARGE SCALE GENOMIC DNA]</scope>
    <source>
        <strain evidence="2 3">NLAE-zl-C242</strain>
    </source>
</reference>
<dbReference type="Pfam" id="PF12172">
    <property type="entry name" value="zf-ChsH2"/>
    <property type="match status" value="1"/>
</dbReference>
<evidence type="ECO:0000259" key="1">
    <source>
        <dbReference type="Pfam" id="PF12172"/>
    </source>
</evidence>
<name>A0A2Y9B9A3_9FIRM</name>
<sequence length="138" mass="15943">MERVERIVKKWYEGLEEGKLLGRRCPECGHIEFPPHYACNECGHLDTEWCEISGKAYATCFIPQSMMQNNPGLTEEYGDFMWAIVQIEEGDILDGMNTVVLKVGEDRLEELNAKLPVPVKPCIVQRDGYKMLFWELDE</sequence>
<dbReference type="Gene3D" id="6.10.30.10">
    <property type="match status" value="1"/>
</dbReference>